<gene>
    <name evidence="2" type="ORF">ITX44_39220</name>
</gene>
<comment type="similarity">
    <text evidence="1">Belongs to the cytochrome P450 family.</text>
</comment>
<evidence type="ECO:0000256" key="1">
    <source>
        <dbReference type="ARBA" id="ARBA00010617"/>
    </source>
</evidence>
<evidence type="ECO:0000313" key="3">
    <source>
        <dbReference type="Proteomes" id="UP000749040"/>
    </source>
</evidence>
<organism evidence="2 3">
    <name type="scientific">Actinacidiphila acididurans</name>
    <dbReference type="NCBI Taxonomy" id="2784346"/>
    <lineage>
        <taxon>Bacteria</taxon>
        <taxon>Bacillati</taxon>
        <taxon>Actinomycetota</taxon>
        <taxon>Actinomycetes</taxon>
        <taxon>Kitasatosporales</taxon>
        <taxon>Streptomycetaceae</taxon>
        <taxon>Actinacidiphila</taxon>
    </lineage>
</organism>
<evidence type="ECO:0000313" key="2">
    <source>
        <dbReference type="EMBL" id="MBM9510494.1"/>
    </source>
</evidence>
<name>A0ABS2U4D9_9ACTN</name>
<dbReference type="PANTHER" id="PTHR46696:SF1">
    <property type="entry name" value="CYTOCHROME P450 YJIB-RELATED"/>
    <property type="match status" value="1"/>
</dbReference>
<dbReference type="InterPro" id="IPR017972">
    <property type="entry name" value="Cyt_P450_CS"/>
</dbReference>
<dbReference type="EMBL" id="JADKYB010000038">
    <property type="protein sequence ID" value="MBM9510494.1"/>
    <property type="molecule type" value="Genomic_DNA"/>
</dbReference>
<protein>
    <submittedName>
        <fullName evidence="2">Cytochrome P450</fullName>
    </submittedName>
</protein>
<dbReference type="PRINTS" id="PR00359">
    <property type="entry name" value="BP450"/>
</dbReference>
<dbReference type="Gene3D" id="1.10.630.10">
    <property type="entry name" value="Cytochrome P450"/>
    <property type="match status" value="1"/>
</dbReference>
<proteinExistence type="inferred from homology"/>
<dbReference type="Proteomes" id="UP000749040">
    <property type="component" value="Unassembled WGS sequence"/>
</dbReference>
<feature type="non-terminal residue" evidence="2">
    <location>
        <position position="1"/>
    </location>
</feature>
<dbReference type="PROSITE" id="PS00086">
    <property type="entry name" value="CYTOCHROME_P450"/>
    <property type="match status" value="1"/>
</dbReference>
<dbReference type="InterPro" id="IPR002397">
    <property type="entry name" value="Cyt_P450_B"/>
</dbReference>
<sequence length="65" mass="7037">RHLSFGHGAHYCLGAPLARLEAGIALRELYAAYPRLVQAVPDEDLTPLPGFIGNSVTRLPVRLEG</sequence>
<keyword evidence="3" id="KW-1185">Reference proteome</keyword>
<reference evidence="2 3" key="1">
    <citation type="submission" date="2021-01" db="EMBL/GenBank/DDBJ databases">
        <title>Streptomyces acididurans sp. nov., isolated from a peat swamp forest soil.</title>
        <authorList>
            <person name="Chantavorakit T."/>
            <person name="Duangmal K."/>
        </authorList>
    </citation>
    <scope>NUCLEOTIDE SEQUENCE [LARGE SCALE GENOMIC DNA]</scope>
    <source>
        <strain evidence="2 3">KK5PA1</strain>
    </source>
</reference>
<accession>A0ABS2U4D9</accession>
<dbReference type="InterPro" id="IPR036396">
    <property type="entry name" value="Cyt_P450_sf"/>
</dbReference>
<comment type="caution">
    <text evidence="2">The sequence shown here is derived from an EMBL/GenBank/DDBJ whole genome shotgun (WGS) entry which is preliminary data.</text>
</comment>
<dbReference type="PANTHER" id="PTHR46696">
    <property type="entry name" value="P450, PUTATIVE (EUROFUNG)-RELATED"/>
    <property type="match status" value="1"/>
</dbReference>
<dbReference type="SUPFAM" id="SSF48264">
    <property type="entry name" value="Cytochrome P450"/>
    <property type="match status" value="1"/>
</dbReference>